<name>X1LQ53_9ZZZZ</name>
<dbReference type="EMBL" id="BARV01022563">
    <property type="protein sequence ID" value="GAI21467.1"/>
    <property type="molecule type" value="Genomic_DNA"/>
</dbReference>
<protein>
    <submittedName>
        <fullName evidence="1">Uncharacterized protein</fullName>
    </submittedName>
</protein>
<evidence type="ECO:0000313" key="1">
    <source>
        <dbReference type="EMBL" id="GAI21467.1"/>
    </source>
</evidence>
<comment type="caution">
    <text evidence="1">The sequence shown here is derived from an EMBL/GenBank/DDBJ whole genome shotgun (WGS) entry which is preliminary data.</text>
</comment>
<organism evidence="1">
    <name type="scientific">marine sediment metagenome</name>
    <dbReference type="NCBI Taxonomy" id="412755"/>
    <lineage>
        <taxon>unclassified sequences</taxon>
        <taxon>metagenomes</taxon>
        <taxon>ecological metagenomes</taxon>
    </lineage>
</organism>
<proteinExistence type="predicted"/>
<accession>X1LQ53</accession>
<reference evidence="1" key="1">
    <citation type="journal article" date="2014" name="Front. Microbiol.">
        <title>High frequency of phylogenetically diverse reductive dehalogenase-homologous genes in deep subseafloor sedimentary metagenomes.</title>
        <authorList>
            <person name="Kawai M."/>
            <person name="Futagami T."/>
            <person name="Toyoda A."/>
            <person name="Takaki Y."/>
            <person name="Nishi S."/>
            <person name="Hori S."/>
            <person name="Arai W."/>
            <person name="Tsubouchi T."/>
            <person name="Morono Y."/>
            <person name="Uchiyama I."/>
            <person name="Ito T."/>
            <person name="Fujiyama A."/>
            <person name="Inagaki F."/>
            <person name="Takami H."/>
        </authorList>
    </citation>
    <scope>NUCLEOTIDE SEQUENCE</scope>
    <source>
        <strain evidence="1">Expedition CK06-06</strain>
    </source>
</reference>
<dbReference type="AlphaFoldDB" id="X1LQ53"/>
<gene>
    <name evidence="1" type="ORF">S06H3_37180</name>
</gene>
<sequence>MIGQVSIPFATAVVGYDLFSQEKWNIASQPRVLNGIAVTGSAAAGDCEVELYVGMRLVTNIFNTAVGFATRDHVQPLAGNFVPPGTKISCIVKTAPGTNPIQVVLY</sequence>